<reference evidence="1" key="1">
    <citation type="submission" date="2020-05" db="EMBL/GenBank/DDBJ databases">
        <authorList>
            <person name="Chiriac C."/>
            <person name="Salcher M."/>
            <person name="Ghai R."/>
            <person name="Kavagutti S V."/>
        </authorList>
    </citation>
    <scope>NUCLEOTIDE SEQUENCE</scope>
</reference>
<dbReference type="EMBL" id="CAEZSR010000148">
    <property type="protein sequence ID" value="CAB4580270.1"/>
    <property type="molecule type" value="Genomic_DNA"/>
</dbReference>
<proteinExistence type="predicted"/>
<dbReference type="Pfam" id="PF05402">
    <property type="entry name" value="PqqD"/>
    <property type="match status" value="1"/>
</dbReference>
<name>A0A6J6EUN9_9ZZZZ</name>
<accession>A0A6J6EUN9</accession>
<dbReference type="Gene3D" id="1.10.10.1150">
    <property type="entry name" value="Coenzyme PQQ synthesis protein D (PqqD)"/>
    <property type="match status" value="1"/>
</dbReference>
<sequence>MRIRSSGVTWREVDGEIVALNLESSSYFATNATGARLWAPLVAGCERADLIELLVATYGIATSTAASDVDRFLGSLRSNGLLDD</sequence>
<dbReference type="AlphaFoldDB" id="A0A6J6EUN9"/>
<gene>
    <name evidence="1" type="ORF">UFOPK1493_03013</name>
</gene>
<dbReference type="InterPro" id="IPR008792">
    <property type="entry name" value="PQQD"/>
</dbReference>
<organism evidence="1">
    <name type="scientific">freshwater metagenome</name>
    <dbReference type="NCBI Taxonomy" id="449393"/>
    <lineage>
        <taxon>unclassified sequences</taxon>
        <taxon>metagenomes</taxon>
        <taxon>ecological metagenomes</taxon>
    </lineage>
</organism>
<dbReference type="InterPro" id="IPR041881">
    <property type="entry name" value="PqqD_sf"/>
</dbReference>
<protein>
    <submittedName>
        <fullName evidence="1">Unannotated protein</fullName>
    </submittedName>
</protein>
<evidence type="ECO:0000313" key="1">
    <source>
        <dbReference type="EMBL" id="CAB4580270.1"/>
    </source>
</evidence>